<name>A0A3M0I1J0_9ACTN</name>
<comment type="caution">
    <text evidence="10">The sequence shown here is derived from an EMBL/GenBank/DDBJ whole genome shotgun (WGS) entry which is preliminary data.</text>
</comment>
<keyword evidence="2 8" id="KW-0813">Transport</keyword>
<comment type="similarity">
    <text evidence="8">Belongs to the binding-protein-dependent transport system permease family.</text>
</comment>
<dbReference type="PANTHER" id="PTHR43357:SF4">
    <property type="entry name" value="INNER MEMBRANE ABC TRANSPORTER PERMEASE PROTEIN YDCV"/>
    <property type="match status" value="1"/>
</dbReference>
<dbReference type="PANTHER" id="PTHR43357">
    <property type="entry name" value="INNER MEMBRANE ABC TRANSPORTER PERMEASE PROTEIN YDCV"/>
    <property type="match status" value="1"/>
</dbReference>
<dbReference type="GO" id="GO:0005886">
    <property type="term" value="C:plasma membrane"/>
    <property type="evidence" value="ECO:0007669"/>
    <property type="project" value="UniProtKB-SubCell"/>
</dbReference>
<feature type="transmembrane region" description="Helical" evidence="8">
    <location>
        <begin position="20"/>
        <end position="44"/>
    </location>
</feature>
<accession>A0A3M0I1J0</accession>
<feature type="transmembrane region" description="Helical" evidence="8">
    <location>
        <begin position="112"/>
        <end position="133"/>
    </location>
</feature>
<feature type="transmembrane region" description="Helical" evidence="8">
    <location>
        <begin position="145"/>
        <end position="168"/>
    </location>
</feature>
<keyword evidence="3" id="KW-1003">Cell membrane</keyword>
<evidence type="ECO:0000256" key="7">
    <source>
        <dbReference type="ARBA" id="ARBA00023136"/>
    </source>
</evidence>
<keyword evidence="11" id="KW-1185">Reference proteome</keyword>
<dbReference type="PROSITE" id="PS51257">
    <property type="entry name" value="PROKAR_LIPOPROTEIN"/>
    <property type="match status" value="1"/>
</dbReference>
<dbReference type="SUPFAM" id="SSF161098">
    <property type="entry name" value="MetI-like"/>
    <property type="match status" value="1"/>
</dbReference>
<evidence type="ECO:0000256" key="4">
    <source>
        <dbReference type="ARBA" id="ARBA00022519"/>
    </source>
</evidence>
<feature type="transmembrane region" description="Helical" evidence="8">
    <location>
        <begin position="247"/>
        <end position="268"/>
    </location>
</feature>
<evidence type="ECO:0000256" key="2">
    <source>
        <dbReference type="ARBA" id="ARBA00022448"/>
    </source>
</evidence>
<keyword evidence="6 8" id="KW-1133">Transmembrane helix</keyword>
<feature type="domain" description="ABC transmembrane type-1" evidence="9">
    <location>
        <begin position="75"/>
        <end position="266"/>
    </location>
</feature>
<sequence>MARTAPPPLTRGVGWTRLPILLAGLAACVLLFIVPFLVVVATSWTRTSFVAFPPQGFSLSWYRDVLHDPEWTDSFKVSLRVSAIATLIAVVFGTLGALALSRLRSRAARSWLRTLFIIPMAIPPVAYAVGMYSVNLKVSAFQEHLTLLVLGEALLAVPYVFVVVSTGLSQADPALRPAAATLGAPWPMIVLLVDLPLILPQILVGAVFAFAVIFDEVVLSVFLAPIGVKTLPLQMLNASQEALSPQLTAASTLISLLVMVLLGLVSLVSGRRAARARAIARKAATA</sequence>
<keyword evidence="4" id="KW-0997">Cell inner membrane</keyword>
<evidence type="ECO:0000313" key="11">
    <source>
        <dbReference type="Proteomes" id="UP000270471"/>
    </source>
</evidence>
<reference evidence="10 11" key="1">
    <citation type="submission" date="2017-11" db="EMBL/GenBank/DDBJ databases">
        <title>Draft genome of actinobacteria isolated from guarana (Paullinia cupana (Mart.) Ducke.</title>
        <authorList>
            <person name="Siqueira K.A."/>
            <person name="Liotti R.G."/>
            <person name="Mendes T.A.O."/>
            <person name="Soares M.A."/>
        </authorList>
    </citation>
    <scope>NUCLEOTIDE SEQUENCE [LARGE SCALE GENOMIC DNA]</scope>
    <source>
        <strain evidence="10 11">193</strain>
    </source>
</reference>
<evidence type="ECO:0000256" key="5">
    <source>
        <dbReference type="ARBA" id="ARBA00022692"/>
    </source>
</evidence>
<evidence type="ECO:0000256" key="3">
    <source>
        <dbReference type="ARBA" id="ARBA00022475"/>
    </source>
</evidence>
<evidence type="ECO:0000256" key="1">
    <source>
        <dbReference type="ARBA" id="ARBA00004429"/>
    </source>
</evidence>
<dbReference type="Pfam" id="PF00528">
    <property type="entry name" value="BPD_transp_1"/>
    <property type="match status" value="1"/>
</dbReference>
<dbReference type="CDD" id="cd06261">
    <property type="entry name" value="TM_PBP2"/>
    <property type="match status" value="1"/>
</dbReference>
<keyword evidence="5 8" id="KW-0812">Transmembrane</keyword>
<organism evidence="10 11">
    <name type="scientific">Streptomyces shenzhenensis</name>
    <dbReference type="NCBI Taxonomy" id="943815"/>
    <lineage>
        <taxon>Bacteria</taxon>
        <taxon>Bacillati</taxon>
        <taxon>Actinomycetota</taxon>
        <taxon>Actinomycetes</taxon>
        <taxon>Kitasatosporales</taxon>
        <taxon>Streptomycetaceae</taxon>
        <taxon>Streptomyces</taxon>
    </lineage>
</organism>
<dbReference type="GO" id="GO:0055085">
    <property type="term" value="P:transmembrane transport"/>
    <property type="evidence" value="ECO:0007669"/>
    <property type="project" value="InterPro"/>
</dbReference>
<comment type="subcellular location">
    <subcellularLocation>
        <location evidence="1">Cell inner membrane</location>
        <topology evidence="1">Multi-pass membrane protein</topology>
    </subcellularLocation>
    <subcellularLocation>
        <location evidence="8">Cell membrane</location>
        <topology evidence="8">Multi-pass membrane protein</topology>
    </subcellularLocation>
</comment>
<feature type="transmembrane region" description="Helical" evidence="8">
    <location>
        <begin position="77"/>
        <end position="100"/>
    </location>
</feature>
<gene>
    <name evidence="10" type="ORF">CTZ28_28240</name>
</gene>
<dbReference type="PROSITE" id="PS50928">
    <property type="entry name" value="ABC_TM1"/>
    <property type="match status" value="1"/>
</dbReference>
<dbReference type="RefSeq" id="WP_121892559.1">
    <property type="nucleotide sequence ID" value="NZ_PENI01000021.1"/>
</dbReference>
<evidence type="ECO:0000256" key="8">
    <source>
        <dbReference type="RuleBase" id="RU363032"/>
    </source>
</evidence>
<dbReference type="OrthoDB" id="9810794at2"/>
<evidence type="ECO:0000256" key="6">
    <source>
        <dbReference type="ARBA" id="ARBA00022989"/>
    </source>
</evidence>
<proteinExistence type="inferred from homology"/>
<dbReference type="AlphaFoldDB" id="A0A3M0I1J0"/>
<keyword evidence="7 8" id="KW-0472">Membrane</keyword>
<dbReference type="InterPro" id="IPR000515">
    <property type="entry name" value="MetI-like"/>
</dbReference>
<dbReference type="Gene3D" id="1.10.3720.10">
    <property type="entry name" value="MetI-like"/>
    <property type="match status" value="1"/>
</dbReference>
<dbReference type="Proteomes" id="UP000270471">
    <property type="component" value="Unassembled WGS sequence"/>
</dbReference>
<dbReference type="InterPro" id="IPR035906">
    <property type="entry name" value="MetI-like_sf"/>
</dbReference>
<evidence type="ECO:0000313" key="10">
    <source>
        <dbReference type="EMBL" id="RMB82644.1"/>
    </source>
</evidence>
<evidence type="ECO:0000259" key="9">
    <source>
        <dbReference type="PROSITE" id="PS50928"/>
    </source>
</evidence>
<dbReference type="EMBL" id="PENI01000021">
    <property type="protein sequence ID" value="RMB82644.1"/>
    <property type="molecule type" value="Genomic_DNA"/>
</dbReference>
<protein>
    <submittedName>
        <fullName evidence="10">Polyamine ABC transporter permease</fullName>
    </submittedName>
</protein>